<evidence type="ECO:0000259" key="6">
    <source>
        <dbReference type="Pfam" id="PF00327"/>
    </source>
</evidence>
<dbReference type="NCBIfam" id="TIGR01308">
    <property type="entry name" value="rpmD_bact"/>
    <property type="match status" value="1"/>
</dbReference>
<dbReference type="InterPro" id="IPR016082">
    <property type="entry name" value="Ribosomal_uL30_ferredoxin-like"/>
</dbReference>
<gene>
    <name evidence="7" type="primary">rpmD</name>
    <name evidence="7" type="ORF">GWO12_01935</name>
</gene>
<name>A0AAE4Z4Z1_9BACT</name>
<dbReference type="GO" id="GO:0022625">
    <property type="term" value="C:cytosolic large ribosomal subunit"/>
    <property type="evidence" value="ECO:0007669"/>
    <property type="project" value="TreeGrafter"/>
</dbReference>
<feature type="domain" description="Large ribosomal subunit protein uL30-like ferredoxin-like fold" evidence="6">
    <location>
        <begin position="4"/>
        <end position="53"/>
    </location>
</feature>
<comment type="similarity">
    <text evidence="1">Belongs to the universal ribosomal protein uL30 family.</text>
</comment>
<organism evidence="7 8">
    <name type="scientific">Candidatus Kutchimonas denitrificans</name>
    <dbReference type="NCBI Taxonomy" id="3056748"/>
    <lineage>
        <taxon>Bacteria</taxon>
        <taxon>Pseudomonadati</taxon>
        <taxon>Gemmatimonadota</taxon>
        <taxon>Gemmatimonadia</taxon>
        <taxon>Candidatus Palauibacterales</taxon>
        <taxon>Candidatus Palauibacteraceae</taxon>
        <taxon>Candidatus Kutchimonas</taxon>
    </lineage>
</organism>
<proteinExistence type="inferred from homology"/>
<dbReference type="InterPro" id="IPR036919">
    <property type="entry name" value="Ribo_uL30_ferredoxin-like_sf"/>
</dbReference>
<dbReference type="GO" id="GO:0003735">
    <property type="term" value="F:structural constituent of ribosome"/>
    <property type="evidence" value="ECO:0007669"/>
    <property type="project" value="InterPro"/>
</dbReference>
<evidence type="ECO:0000313" key="7">
    <source>
        <dbReference type="EMBL" id="NIR73865.1"/>
    </source>
</evidence>
<dbReference type="Gene3D" id="3.30.1390.20">
    <property type="entry name" value="Ribosomal protein L30, ferredoxin-like fold domain"/>
    <property type="match status" value="1"/>
</dbReference>
<dbReference type="Proteomes" id="UP000702544">
    <property type="component" value="Unassembled WGS sequence"/>
</dbReference>
<evidence type="ECO:0000256" key="3">
    <source>
        <dbReference type="ARBA" id="ARBA00022980"/>
    </source>
</evidence>
<reference evidence="7 8" key="1">
    <citation type="submission" date="2020-01" db="EMBL/GenBank/DDBJ databases">
        <title>Genomes assembled from Gulf of Kutch pelagic sediment metagenomes.</title>
        <authorList>
            <person name="Chandrashekar M."/>
            <person name="Mahajan M.S."/>
            <person name="Dave K.J."/>
            <person name="Vatsa P."/>
            <person name="Nathani N.M."/>
        </authorList>
    </citation>
    <scope>NUCLEOTIDE SEQUENCE [LARGE SCALE GENOMIC DNA]</scope>
    <source>
        <strain evidence="7">KS3-K002</strain>
    </source>
</reference>
<evidence type="ECO:0000256" key="5">
    <source>
        <dbReference type="ARBA" id="ARBA00035492"/>
    </source>
</evidence>
<dbReference type="GO" id="GO:0006412">
    <property type="term" value="P:translation"/>
    <property type="evidence" value="ECO:0007669"/>
    <property type="project" value="InterPro"/>
</dbReference>
<dbReference type="Pfam" id="PF00327">
    <property type="entry name" value="Ribosomal_L30"/>
    <property type="match status" value="1"/>
</dbReference>
<dbReference type="EMBL" id="JAACAK010000017">
    <property type="protein sequence ID" value="NIR73865.1"/>
    <property type="molecule type" value="Genomic_DNA"/>
</dbReference>
<dbReference type="PANTHER" id="PTHR15892">
    <property type="entry name" value="MITOCHONDRIAL RIBOSOMAL PROTEIN L30"/>
    <property type="match status" value="1"/>
</dbReference>
<comment type="subunit">
    <text evidence="2">Part of the 50S ribosomal subunit.</text>
</comment>
<sequence>MAKLRIRQVRSGLGSPRKIRGTLKALGLKHQRSVIKPDNPAVRGMIFQVKHLVEVEPVADKAEREKS</sequence>
<dbReference type="PANTHER" id="PTHR15892:SF2">
    <property type="entry name" value="LARGE RIBOSOMAL SUBUNIT PROTEIN UL30M"/>
    <property type="match status" value="1"/>
</dbReference>
<dbReference type="HAMAP" id="MF_01371_B">
    <property type="entry name" value="Ribosomal_uL30_B"/>
    <property type="match status" value="1"/>
</dbReference>
<dbReference type="AlphaFoldDB" id="A0AAE4Z4Z1"/>
<accession>A0AAE4Z4Z1</accession>
<dbReference type="SUPFAM" id="SSF55129">
    <property type="entry name" value="Ribosomal protein L30p/L7e"/>
    <property type="match status" value="1"/>
</dbReference>
<evidence type="ECO:0000256" key="4">
    <source>
        <dbReference type="ARBA" id="ARBA00023274"/>
    </source>
</evidence>
<comment type="caution">
    <text evidence="7">The sequence shown here is derived from an EMBL/GenBank/DDBJ whole genome shotgun (WGS) entry which is preliminary data.</text>
</comment>
<dbReference type="CDD" id="cd01658">
    <property type="entry name" value="Ribosomal_L30"/>
    <property type="match status" value="1"/>
</dbReference>
<keyword evidence="3 7" id="KW-0689">Ribosomal protein</keyword>
<keyword evidence="4" id="KW-0687">Ribonucleoprotein</keyword>
<protein>
    <recommendedName>
        <fullName evidence="5">50S ribosomal protein L30</fullName>
    </recommendedName>
</protein>
<evidence type="ECO:0000313" key="8">
    <source>
        <dbReference type="Proteomes" id="UP000702544"/>
    </source>
</evidence>
<evidence type="ECO:0000256" key="2">
    <source>
        <dbReference type="ARBA" id="ARBA00011838"/>
    </source>
</evidence>
<dbReference type="PIRSF" id="PIRSF002211">
    <property type="entry name" value="Ribosomal_L30_bac-type"/>
    <property type="match status" value="1"/>
</dbReference>
<evidence type="ECO:0000256" key="1">
    <source>
        <dbReference type="ARBA" id="ARBA00007594"/>
    </source>
</evidence>
<dbReference type="InterPro" id="IPR005996">
    <property type="entry name" value="Ribosomal_uL30_bac-type"/>
</dbReference>